<keyword evidence="9" id="KW-1133">Transmembrane helix</keyword>
<keyword evidence="8" id="KW-0902">Two-component regulatory system</keyword>
<dbReference type="Pfam" id="PF00989">
    <property type="entry name" value="PAS"/>
    <property type="match status" value="1"/>
</dbReference>
<dbReference type="SMART" id="SM00091">
    <property type="entry name" value="PAS"/>
    <property type="match status" value="1"/>
</dbReference>
<dbReference type="Pfam" id="PF02518">
    <property type="entry name" value="HATPase_c"/>
    <property type="match status" value="1"/>
</dbReference>
<dbReference type="RefSeq" id="WP_083732107.1">
    <property type="nucleotide sequence ID" value="NZ_CP017641.1"/>
</dbReference>
<accession>A0A1P8WI31</accession>
<dbReference type="STRING" id="1891926.Fuma_03336"/>
<dbReference type="AlphaFoldDB" id="A0A1P8WI31"/>
<feature type="domain" description="Histidine kinase" evidence="10">
    <location>
        <begin position="241"/>
        <end position="449"/>
    </location>
</feature>
<keyword evidence="9" id="KW-0472">Membrane</keyword>
<comment type="catalytic activity">
    <reaction evidence="1">
        <text>ATP + protein L-histidine = ADP + protein N-phospho-L-histidine.</text>
        <dbReference type="EC" id="2.7.13.3"/>
    </reaction>
</comment>
<evidence type="ECO:0000256" key="3">
    <source>
        <dbReference type="ARBA" id="ARBA00022553"/>
    </source>
</evidence>
<dbReference type="EMBL" id="CP017641">
    <property type="protein sequence ID" value="APZ93718.1"/>
    <property type="molecule type" value="Genomic_DNA"/>
</dbReference>
<evidence type="ECO:0000259" key="11">
    <source>
        <dbReference type="PROSITE" id="PS50112"/>
    </source>
</evidence>
<dbReference type="CDD" id="cd00130">
    <property type="entry name" value="PAS"/>
    <property type="match status" value="1"/>
</dbReference>
<dbReference type="SMART" id="SM00387">
    <property type="entry name" value="HATPase_c"/>
    <property type="match status" value="1"/>
</dbReference>
<dbReference type="InterPro" id="IPR035965">
    <property type="entry name" value="PAS-like_dom_sf"/>
</dbReference>
<evidence type="ECO:0000256" key="9">
    <source>
        <dbReference type="SAM" id="Phobius"/>
    </source>
</evidence>
<dbReference type="InterPro" id="IPR004358">
    <property type="entry name" value="Sig_transdc_His_kin-like_C"/>
</dbReference>
<dbReference type="Gene3D" id="1.10.287.130">
    <property type="match status" value="1"/>
</dbReference>
<dbReference type="PANTHER" id="PTHR43065:SF10">
    <property type="entry name" value="PEROXIDE STRESS-ACTIVATED HISTIDINE KINASE MAK3"/>
    <property type="match status" value="1"/>
</dbReference>
<evidence type="ECO:0000256" key="2">
    <source>
        <dbReference type="ARBA" id="ARBA00012438"/>
    </source>
</evidence>
<reference evidence="12 13" key="1">
    <citation type="journal article" date="2016" name="Front. Microbiol.">
        <title>Fuerstia marisgermanicae gen. nov., sp. nov., an Unusual Member of the Phylum Planctomycetes from the German Wadden Sea.</title>
        <authorList>
            <person name="Kohn T."/>
            <person name="Heuer A."/>
            <person name="Jogler M."/>
            <person name="Vollmers J."/>
            <person name="Boedeker C."/>
            <person name="Bunk B."/>
            <person name="Rast P."/>
            <person name="Borchert D."/>
            <person name="Glockner I."/>
            <person name="Freese H.M."/>
            <person name="Klenk H.P."/>
            <person name="Overmann J."/>
            <person name="Kaster A.K."/>
            <person name="Rohde M."/>
            <person name="Wiegand S."/>
            <person name="Jogler C."/>
        </authorList>
    </citation>
    <scope>NUCLEOTIDE SEQUENCE [LARGE SCALE GENOMIC DNA]</scope>
    <source>
        <strain evidence="12 13">NH11</strain>
    </source>
</reference>
<dbReference type="PANTHER" id="PTHR43065">
    <property type="entry name" value="SENSOR HISTIDINE KINASE"/>
    <property type="match status" value="1"/>
</dbReference>
<keyword evidence="7" id="KW-0067">ATP-binding</keyword>
<evidence type="ECO:0000256" key="6">
    <source>
        <dbReference type="ARBA" id="ARBA00022777"/>
    </source>
</evidence>
<dbReference type="Gene3D" id="3.30.565.10">
    <property type="entry name" value="Histidine kinase-like ATPase, C-terminal domain"/>
    <property type="match status" value="1"/>
</dbReference>
<dbReference type="PRINTS" id="PR00344">
    <property type="entry name" value="BCTRLSENSOR"/>
</dbReference>
<dbReference type="PROSITE" id="PS50109">
    <property type="entry name" value="HIS_KIN"/>
    <property type="match status" value="1"/>
</dbReference>
<dbReference type="SUPFAM" id="SSF47384">
    <property type="entry name" value="Homodimeric domain of signal transducing histidine kinase"/>
    <property type="match status" value="1"/>
</dbReference>
<dbReference type="InterPro" id="IPR000014">
    <property type="entry name" value="PAS"/>
</dbReference>
<keyword evidence="3" id="KW-0597">Phosphoprotein</keyword>
<dbReference type="Gene3D" id="3.30.450.20">
    <property type="entry name" value="PAS domain"/>
    <property type="match status" value="1"/>
</dbReference>
<evidence type="ECO:0000256" key="7">
    <source>
        <dbReference type="ARBA" id="ARBA00022840"/>
    </source>
</evidence>
<dbReference type="InterPro" id="IPR005467">
    <property type="entry name" value="His_kinase_dom"/>
</dbReference>
<feature type="transmembrane region" description="Helical" evidence="9">
    <location>
        <begin position="43"/>
        <end position="62"/>
    </location>
</feature>
<feature type="domain" description="PAS" evidence="11">
    <location>
        <begin position="106"/>
        <end position="159"/>
    </location>
</feature>
<dbReference type="SUPFAM" id="SSF55874">
    <property type="entry name" value="ATPase domain of HSP90 chaperone/DNA topoisomerase II/histidine kinase"/>
    <property type="match status" value="1"/>
</dbReference>
<evidence type="ECO:0000256" key="1">
    <source>
        <dbReference type="ARBA" id="ARBA00000085"/>
    </source>
</evidence>
<dbReference type="Pfam" id="PF00512">
    <property type="entry name" value="HisKA"/>
    <property type="match status" value="1"/>
</dbReference>
<evidence type="ECO:0000256" key="5">
    <source>
        <dbReference type="ARBA" id="ARBA00022741"/>
    </source>
</evidence>
<evidence type="ECO:0000313" key="12">
    <source>
        <dbReference type="EMBL" id="APZ93718.1"/>
    </source>
</evidence>
<proteinExistence type="predicted"/>
<dbReference type="InterPro" id="IPR036097">
    <property type="entry name" value="HisK_dim/P_sf"/>
</dbReference>
<dbReference type="SMART" id="SM00388">
    <property type="entry name" value="HisKA"/>
    <property type="match status" value="1"/>
</dbReference>
<dbReference type="InterPro" id="IPR003661">
    <property type="entry name" value="HisK_dim/P_dom"/>
</dbReference>
<dbReference type="KEGG" id="fmr:Fuma_03336"/>
<keyword evidence="5" id="KW-0547">Nucleotide-binding</keyword>
<sequence>MSGEILDRRSLALSGLRMRREPSPRSTSRNSILLQLLTTPWRILGLVLVVVFAVEAVVMLLLPRLLPADLPGIWEALIDSALLTATCAPLLWWVIISPLRRVALEAQALSSTIVENAGDGIVTVDPFGKVLSYNSAAHQLFGRAAEEILAQPIEQLLPDIRLTTTTVGEAVSTTGRRQTGDDFPASVSVRKIGEGDQSALVIIVRDLTEAHRAEIARTTAAREQEALRAQQMATLAQLATGVAHEIRNPLTAIKMLIQSTQTDGDSTTLPTEDVQIVEDQIRRMEQSVNALLDFARPSPVERKSLVLRELIPNVIRLLEGQAKKQGVELQFEEVVGDLVLNADRDQLQQLILNLGLNALNVMPNGGTLAFSLRNHGDGMACVLVSDTGPGIAADIFDDIFQPFFTTRKQGVGLGLNICRRIAEEHGGSLTAANGPSGGAVFELCLPSAGHSTEGNH</sequence>
<evidence type="ECO:0000256" key="8">
    <source>
        <dbReference type="ARBA" id="ARBA00023012"/>
    </source>
</evidence>
<dbReference type="InterPro" id="IPR036890">
    <property type="entry name" value="HATPase_C_sf"/>
</dbReference>
<gene>
    <name evidence="12" type="primary">fixL_3</name>
    <name evidence="12" type="ORF">Fuma_03336</name>
</gene>
<dbReference type="GO" id="GO:0000155">
    <property type="term" value="F:phosphorelay sensor kinase activity"/>
    <property type="evidence" value="ECO:0007669"/>
    <property type="project" value="InterPro"/>
</dbReference>
<dbReference type="OrthoDB" id="9815750at2"/>
<dbReference type="GO" id="GO:0005524">
    <property type="term" value="F:ATP binding"/>
    <property type="evidence" value="ECO:0007669"/>
    <property type="project" value="UniProtKB-KW"/>
</dbReference>
<name>A0A1P8WI31_9PLAN</name>
<evidence type="ECO:0000256" key="4">
    <source>
        <dbReference type="ARBA" id="ARBA00022679"/>
    </source>
</evidence>
<organism evidence="12 13">
    <name type="scientific">Fuerstiella marisgermanici</name>
    <dbReference type="NCBI Taxonomy" id="1891926"/>
    <lineage>
        <taxon>Bacteria</taxon>
        <taxon>Pseudomonadati</taxon>
        <taxon>Planctomycetota</taxon>
        <taxon>Planctomycetia</taxon>
        <taxon>Planctomycetales</taxon>
        <taxon>Planctomycetaceae</taxon>
        <taxon>Fuerstiella</taxon>
    </lineage>
</organism>
<dbReference type="SUPFAM" id="SSF55785">
    <property type="entry name" value="PYP-like sensor domain (PAS domain)"/>
    <property type="match status" value="1"/>
</dbReference>
<dbReference type="Proteomes" id="UP000187735">
    <property type="component" value="Chromosome"/>
</dbReference>
<evidence type="ECO:0000259" key="10">
    <source>
        <dbReference type="PROSITE" id="PS50109"/>
    </source>
</evidence>
<dbReference type="EC" id="2.7.13.3" evidence="2"/>
<keyword evidence="4 12" id="KW-0808">Transferase</keyword>
<dbReference type="InterPro" id="IPR013767">
    <property type="entry name" value="PAS_fold"/>
</dbReference>
<keyword evidence="6" id="KW-0418">Kinase</keyword>
<dbReference type="CDD" id="cd00082">
    <property type="entry name" value="HisKA"/>
    <property type="match status" value="1"/>
</dbReference>
<keyword evidence="13" id="KW-1185">Reference proteome</keyword>
<dbReference type="InterPro" id="IPR003594">
    <property type="entry name" value="HATPase_dom"/>
</dbReference>
<protein>
    <recommendedName>
        <fullName evidence="2">histidine kinase</fullName>
        <ecNumber evidence="2">2.7.13.3</ecNumber>
    </recommendedName>
</protein>
<evidence type="ECO:0000313" key="13">
    <source>
        <dbReference type="Proteomes" id="UP000187735"/>
    </source>
</evidence>
<dbReference type="GO" id="GO:0006355">
    <property type="term" value="P:regulation of DNA-templated transcription"/>
    <property type="evidence" value="ECO:0007669"/>
    <property type="project" value="InterPro"/>
</dbReference>
<keyword evidence="9" id="KW-0812">Transmembrane</keyword>
<dbReference type="NCBIfam" id="TIGR00229">
    <property type="entry name" value="sensory_box"/>
    <property type="match status" value="1"/>
</dbReference>
<dbReference type="PROSITE" id="PS50112">
    <property type="entry name" value="PAS"/>
    <property type="match status" value="1"/>
</dbReference>